<protein>
    <recommendedName>
        <fullName evidence="3">TonB-dependent receptor</fullName>
    </recommendedName>
</protein>
<keyword evidence="2" id="KW-1185">Reference proteome</keyword>
<dbReference type="EMBL" id="FUZV01000001">
    <property type="protein sequence ID" value="SKC60957.1"/>
    <property type="molecule type" value="Genomic_DNA"/>
</dbReference>
<dbReference type="OrthoDB" id="28717at2"/>
<gene>
    <name evidence="1" type="ORF">SAMN06296058_1540</name>
</gene>
<organism evidence="1 2">
    <name type="scientific">Pseudoxanthomonas indica</name>
    <dbReference type="NCBI Taxonomy" id="428993"/>
    <lineage>
        <taxon>Bacteria</taxon>
        <taxon>Pseudomonadati</taxon>
        <taxon>Pseudomonadota</taxon>
        <taxon>Gammaproteobacteria</taxon>
        <taxon>Lysobacterales</taxon>
        <taxon>Lysobacteraceae</taxon>
        <taxon>Pseudoxanthomonas</taxon>
    </lineage>
</organism>
<dbReference type="Proteomes" id="UP000190341">
    <property type="component" value="Unassembled WGS sequence"/>
</dbReference>
<reference evidence="1 2" key="1">
    <citation type="submission" date="2017-02" db="EMBL/GenBank/DDBJ databases">
        <authorList>
            <person name="Peterson S.W."/>
        </authorList>
    </citation>
    <scope>NUCLEOTIDE SEQUENCE [LARGE SCALE GENOMIC DNA]</scope>
    <source>
        <strain evidence="1 2">P15</strain>
    </source>
</reference>
<dbReference type="SUPFAM" id="SSF56935">
    <property type="entry name" value="Porins"/>
    <property type="match status" value="1"/>
</dbReference>
<evidence type="ECO:0000313" key="1">
    <source>
        <dbReference type="EMBL" id="SKC60957.1"/>
    </source>
</evidence>
<evidence type="ECO:0008006" key="3">
    <source>
        <dbReference type="Google" id="ProtNLM"/>
    </source>
</evidence>
<dbReference type="RefSeq" id="WP_139381451.1">
    <property type="nucleotide sequence ID" value="NZ_BMCL01000002.1"/>
</dbReference>
<dbReference type="STRING" id="428993.SAMN06296058_1540"/>
<accession>A0A1T5KBA7</accession>
<dbReference type="AlphaFoldDB" id="A0A1T5KBA7"/>
<evidence type="ECO:0000313" key="2">
    <source>
        <dbReference type="Proteomes" id="UP000190341"/>
    </source>
</evidence>
<proteinExistence type="predicted"/>
<sequence length="1153" mass="126330">MSRTFLCPSSLPEASPMRVTSARAARQHVIRSPLHPLALALLVACVPATLQAQTVSGDQRFTPVLGQATPLYPQSTTTTSRDNGAQPLFAQPGNVDYRINAGVDRVVVEVDRDGVPADGQSPVHVVVQLFNADGTPIQGDAFATIENSGGRIKLMDGRTDEFGPGQLDADKATPGVQLPVRNGRAEFDLLAPHDPQDVLLRVTAGGQSAEGVIGFVPEMRDMIATGLLEGVINFRRNGSGLLNTSQQGDGFEREIRRWEKQFNNGKANGAARAAFFVKGTIQGKYLLTAAYDSDKEVRGRLLRDIQPEEFYPVYGDASMRGFDARSAERLYVRVDQDRSYLLYGDFQTGDNITTTTGVDFGSRAAQRVLGTYNRTATGLGWHFENERVRGNVFAVEDSLRQVIEELPASGSGPYGLRNNAVLEGSERVEVIVRDRDQPSRIVSVRPLGRLVDYSFEPFSGRILLASFLPSFDSDLNPVSLRITYELDQGTEKFLVLGADAQLRLGENGEVGGSVVDDRNPFAEFQMGSANVGYRLGENTWLVAEAARTRSEVNTNSINQYGTPALQGLSGLVEGDAWRVELGHAGAAFDFKAFAGQSDPAFNNQASPLYGGRGEYSLSTRYRLNERFELYAEALRSEDRNPDGGERESASAGTRVKVTDKLTLDFGYRAIRETVGAYYTWATNSGYGNIGGLSGGYATGAGGGALGYGQQPLDPSTGLPIIQNGTSNDVASGLPVGTELSSDMLRFGLGYRASDRLSLGGEVEQDIHGEDRNRVALGADFQLRERSRLYGRYEKQTGISGVNGLTQDGREANTLAVGVDTSFLRDTTLFSEYRLRDAIAGRDIQAASGVRNRWDISEGLRLDTSLEHTNVISGNVGDSTGAGVGLDYSANPLWRGSMRLEHRISDDIERTPTNEGYHTTLLQFLAARKLNRDWTVLARNYLLRTVYEARGDVLQDRFQIGAAYRDTDTNRINALARYEYKLEKDESGMDSGGFGSDTGQEVRTAAHIVSAHADWHPSRPWWLTGRVAAKWQKDRFVYADTGSVDDDFNAVLLSGRVVYDVTENWDIGVLASTFRGQDGANQYAFGVEVGRLLRQNLWLSVGYNATGFRGDTDLTGYEYTQQGAFIRLRFKFDEDLFIREDARYRDPVRAGATP</sequence>
<name>A0A1T5KBA7_9GAMM</name>